<evidence type="ECO:0000256" key="2">
    <source>
        <dbReference type="ARBA" id="ARBA00022801"/>
    </source>
</evidence>
<gene>
    <name evidence="5" type="ORF">STEHIDRAFT_163415</name>
</gene>
<dbReference type="Proteomes" id="UP000053927">
    <property type="component" value="Unassembled WGS sequence"/>
</dbReference>
<dbReference type="eggNOG" id="KOG0238">
    <property type="taxonomic scope" value="Eukaryota"/>
</dbReference>
<dbReference type="GO" id="GO:0016787">
    <property type="term" value="F:hydrolase activity"/>
    <property type="evidence" value="ECO:0007669"/>
    <property type="project" value="UniProtKB-KW"/>
</dbReference>
<dbReference type="InterPro" id="IPR003778">
    <property type="entry name" value="CT_A_B"/>
</dbReference>
<evidence type="ECO:0000313" key="5">
    <source>
        <dbReference type="EMBL" id="EIM79859.1"/>
    </source>
</evidence>
<reference evidence="6" key="1">
    <citation type="journal article" date="2012" name="Science">
        <title>The Paleozoic origin of enzymatic lignin decomposition reconstructed from 31 fungal genomes.</title>
        <authorList>
            <person name="Floudas D."/>
            <person name="Binder M."/>
            <person name="Riley R."/>
            <person name="Barry K."/>
            <person name="Blanchette R.A."/>
            <person name="Henrissat B."/>
            <person name="Martinez A.T."/>
            <person name="Otillar R."/>
            <person name="Spatafora J.W."/>
            <person name="Yadav J.S."/>
            <person name="Aerts A."/>
            <person name="Benoit I."/>
            <person name="Boyd A."/>
            <person name="Carlson A."/>
            <person name="Copeland A."/>
            <person name="Coutinho P.M."/>
            <person name="de Vries R.P."/>
            <person name="Ferreira P."/>
            <person name="Findley K."/>
            <person name="Foster B."/>
            <person name="Gaskell J."/>
            <person name="Glotzer D."/>
            <person name="Gorecki P."/>
            <person name="Heitman J."/>
            <person name="Hesse C."/>
            <person name="Hori C."/>
            <person name="Igarashi K."/>
            <person name="Jurgens J.A."/>
            <person name="Kallen N."/>
            <person name="Kersten P."/>
            <person name="Kohler A."/>
            <person name="Kuees U."/>
            <person name="Kumar T.K.A."/>
            <person name="Kuo A."/>
            <person name="LaButti K."/>
            <person name="Larrondo L.F."/>
            <person name="Lindquist E."/>
            <person name="Ling A."/>
            <person name="Lombard V."/>
            <person name="Lucas S."/>
            <person name="Lundell T."/>
            <person name="Martin R."/>
            <person name="McLaughlin D.J."/>
            <person name="Morgenstern I."/>
            <person name="Morin E."/>
            <person name="Murat C."/>
            <person name="Nagy L.G."/>
            <person name="Nolan M."/>
            <person name="Ohm R.A."/>
            <person name="Patyshakuliyeva A."/>
            <person name="Rokas A."/>
            <person name="Ruiz-Duenas F.J."/>
            <person name="Sabat G."/>
            <person name="Salamov A."/>
            <person name="Samejima M."/>
            <person name="Schmutz J."/>
            <person name="Slot J.C."/>
            <person name="St John F."/>
            <person name="Stenlid J."/>
            <person name="Sun H."/>
            <person name="Sun S."/>
            <person name="Syed K."/>
            <person name="Tsang A."/>
            <person name="Wiebenga A."/>
            <person name="Young D."/>
            <person name="Pisabarro A."/>
            <person name="Eastwood D.C."/>
            <person name="Martin F."/>
            <person name="Cullen D."/>
            <person name="Grigoriev I.V."/>
            <person name="Hibbett D.S."/>
        </authorList>
    </citation>
    <scope>NUCLEOTIDE SEQUENCE [LARGE SCALE GENOMIC DNA]</scope>
    <source>
        <strain evidence="6">FP-91666</strain>
    </source>
</reference>
<keyword evidence="1" id="KW-0547">Nucleotide-binding</keyword>
<evidence type="ECO:0000259" key="4">
    <source>
        <dbReference type="Pfam" id="PF02626"/>
    </source>
</evidence>
<dbReference type="PANTHER" id="PTHR43309:SF3">
    <property type="entry name" value="5-OXOPROLINASE SUBUNIT C"/>
    <property type="match status" value="1"/>
</dbReference>
<evidence type="ECO:0000313" key="6">
    <source>
        <dbReference type="Proteomes" id="UP000053927"/>
    </source>
</evidence>
<feature type="domain" description="Carboxyltransferase" evidence="4">
    <location>
        <begin position="56"/>
        <end position="119"/>
    </location>
</feature>
<dbReference type="GeneID" id="18802333"/>
<organism evidence="5 6">
    <name type="scientific">Stereum hirsutum (strain FP-91666)</name>
    <name type="common">White-rot fungus</name>
    <dbReference type="NCBI Taxonomy" id="721885"/>
    <lineage>
        <taxon>Eukaryota</taxon>
        <taxon>Fungi</taxon>
        <taxon>Dikarya</taxon>
        <taxon>Basidiomycota</taxon>
        <taxon>Agaricomycotina</taxon>
        <taxon>Agaricomycetes</taxon>
        <taxon>Russulales</taxon>
        <taxon>Stereaceae</taxon>
        <taxon>Stereum</taxon>
    </lineage>
</organism>
<dbReference type="RefSeq" id="XP_007311151.1">
    <property type="nucleotide sequence ID" value="XM_007311089.1"/>
</dbReference>
<dbReference type="Pfam" id="PF02626">
    <property type="entry name" value="CT_A_B"/>
    <property type="match status" value="1"/>
</dbReference>
<dbReference type="OrthoDB" id="196847at2759"/>
<keyword evidence="3" id="KW-0067">ATP-binding</keyword>
<dbReference type="GO" id="GO:0005524">
    <property type="term" value="F:ATP binding"/>
    <property type="evidence" value="ECO:0007669"/>
    <property type="project" value="UniProtKB-KW"/>
</dbReference>
<protein>
    <recommendedName>
        <fullName evidence="4">Carboxyltransferase domain-containing protein</fullName>
    </recommendedName>
</protein>
<dbReference type="EMBL" id="JH687401">
    <property type="protein sequence ID" value="EIM79859.1"/>
    <property type="molecule type" value="Genomic_DNA"/>
</dbReference>
<dbReference type="PANTHER" id="PTHR43309">
    <property type="entry name" value="5-OXOPROLINASE SUBUNIT C"/>
    <property type="match status" value="1"/>
</dbReference>
<dbReference type="KEGG" id="shs:STEHIDRAFT_163415"/>
<dbReference type="InterPro" id="IPR052708">
    <property type="entry name" value="PxpC"/>
</dbReference>
<keyword evidence="6" id="KW-1185">Reference proteome</keyword>
<evidence type="ECO:0000256" key="1">
    <source>
        <dbReference type="ARBA" id="ARBA00022741"/>
    </source>
</evidence>
<keyword evidence="2" id="KW-0378">Hydrolase</keyword>
<accession>R7RWZ5</accession>
<sequence>MSTISGSRRLGRVPSWGRVDDDAGYLTFDCTPRTFDILVSGFASSIQRSPGRERIFGIPRSGPLDTLASQLANLLVGNDLNTDIIKIALKGPKIYFHVDCVVAITDTVFNAAVGKRDVAAGNDG</sequence>
<name>R7RWZ5_STEHR</name>
<dbReference type="AlphaFoldDB" id="R7RWZ5"/>
<proteinExistence type="predicted"/>
<evidence type="ECO:0000256" key="3">
    <source>
        <dbReference type="ARBA" id="ARBA00022840"/>
    </source>
</evidence>